<gene>
    <name evidence="3" type="ORF">J4E00_23800</name>
</gene>
<dbReference type="PANTHER" id="PTHR42977">
    <property type="entry name" value="HYDROLASE-RELATED"/>
    <property type="match status" value="1"/>
</dbReference>
<keyword evidence="1 3" id="KW-0378">Hydrolase</keyword>
<dbReference type="EMBL" id="JAGETZ010000015">
    <property type="protein sequence ID" value="MBO2012110.1"/>
    <property type="molecule type" value="Genomic_DNA"/>
</dbReference>
<evidence type="ECO:0000313" key="4">
    <source>
        <dbReference type="Proteomes" id="UP000664369"/>
    </source>
</evidence>
<evidence type="ECO:0000313" key="3">
    <source>
        <dbReference type="EMBL" id="MBO2012110.1"/>
    </source>
</evidence>
<dbReference type="Pfam" id="PF00561">
    <property type="entry name" value="Abhydrolase_1"/>
    <property type="match status" value="1"/>
</dbReference>
<dbReference type="SUPFAM" id="SSF53474">
    <property type="entry name" value="alpha/beta-Hydrolases"/>
    <property type="match status" value="1"/>
</dbReference>
<accession>A0ABS3QLG0</accession>
<dbReference type="Gene3D" id="3.40.50.1820">
    <property type="entry name" value="alpha/beta hydrolase"/>
    <property type="match status" value="1"/>
</dbReference>
<proteinExistence type="predicted"/>
<dbReference type="InterPro" id="IPR051340">
    <property type="entry name" value="Haloalkane_dehalogenase"/>
</dbReference>
<protein>
    <submittedName>
        <fullName evidence="3">Alpha/beta hydrolase</fullName>
    </submittedName>
</protein>
<dbReference type="GO" id="GO:0016787">
    <property type="term" value="F:hydrolase activity"/>
    <property type="evidence" value="ECO:0007669"/>
    <property type="project" value="UniProtKB-KW"/>
</dbReference>
<dbReference type="RefSeq" id="WP_208177880.1">
    <property type="nucleotide sequence ID" value="NZ_JAGETZ010000015.1"/>
</dbReference>
<dbReference type="Proteomes" id="UP000664369">
    <property type="component" value="Unassembled WGS sequence"/>
</dbReference>
<comment type="caution">
    <text evidence="3">The sequence shown here is derived from an EMBL/GenBank/DDBJ whole genome shotgun (WGS) entry which is preliminary data.</text>
</comment>
<dbReference type="InterPro" id="IPR000073">
    <property type="entry name" value="AB_hydrolase_1"/>
</dbReference>
<keyword evidence="4" id="KW-1185">Reference proteome</keyword>
<evidence type="ECO:0000256" key="1">
    <source>
        <dbReference type="ARBA" id="ARBA00022801"/>
    </source>
</evidence>
<feature type="domain" description="AB hydrolase-1" evidence="2">
    <location>
        <begin position="24"/>
        <end position="265"/>
    </location>
</feature>
<organism evidence="3 4">
    <name type="scientific">Hymenobacter negativus</name>
    <dbReference type="NCBI Taxonomy" id="2795026"/>
    <lineage>
        <taxon>Bacteria</taxon>
        <taxon>Pseudomonadati</taxon>
        <taxon>Bacteroidota</taxon>
        <taxon>Cytophagia</taxon>
        <taxon>Cytophagales</taxon>
        <taxon>Hymenobacteraceae</taxon>
        <taxon>Hymenobacter</taxon>
    </lineage>
</organism>
<dbReference type="InterPro" id="IPR029058">
    <property type="entry name" value="AB_hydrolase_fold"/>
</dbReference>
<evidence type="ECO:0000259" key="2">
    <source>
        <dbReference type="Pfam" id="PF00561"/>
    </source>
</evidence>
<reference evidence="3 4" key="1">
    <citation type="submission" date="2021-03" db="EMBL/GenBank/DDBJ databases">
        <authorList>
            <person name="Kim M.K."/>
        </authorList>
    </citation>
    <scope>NUCLEOTIDE SEQUENCE [LARGE SCALE GENOMIC DNA]</scope>
    <source>
        <strain evidence="3 4">BT442</strain>
    </source>
</reference>
<sequence length="299" mass="34367">MKFKKARVNDLDIFYRQAGNPANPAILLLHGFPTSSFLFRDLMRDLEDHYYLVAPDYPGFGQSSFPSVTEFEYSFDNLANVMEDFIGVLGLTRMSVYVMDYGAPIGFRIAANHPEWIDALIVQNGNAYEGLETFWDPVYWKSNQAPADEFKPGELCTFGKTYWRYANGARNAENLSPDTWTMDQALLTRPGHDAVQFQLFTSYRSTPPLYPAWQAYFRQHQPPMLIVWGRNDRVFPPAGARPYLRDLLHAELHLLNTGHFVLEEDHATVARLMDDFLTRKLPPACGNSRQLVQAAYQWH</sequence>
<dbReference type="PANTHER" id="PTHR42977:SF3">
    <property type="entry name" value="AB HYDROLASE-1 DOMAIN-CONTAINING PROTEIN"/>
    <property type="match status" value="1"/>
</dbReference>
<name>A0ABS3QLG0_9BACT</name>
<dbReference type="PRINTS" id="PR00111">
    <property type="entry name" value="ABHYDROLASE"/>
</dbReference>